<feature type="domain" description="ABC transmembrane type-1" evidence="8">
    <location>
        <begin position="74"/>
        <end position="266"/>
    </location>
</feature>
<dbReference type="PATRIC" id="fig|1705561.3.peg.2884"/>
<keyword evidence="5 7" id="KW-1133">Transmembrane helix</keyword>
<evidence type="ECO:0000256" key="5">
    <source>
        <dbReference type="ARBA" id="ARBA00022989"/>
    </source>
</evidence>
<dbReference type="Proteomes" id="UP000037688">
    <property type="component" value="Unassembled WGS sequence"/>
</dbReference>
<keyword evidence="2 7" id="KW-0813">Transport</keyword>
<dbReference type="PANTHER" id="PTHR43744">
    <property type="entry name" value="ABC TRANSPORTER PERMEASE PROTEIN MG189-RELATED-RELATED"/>
    <property type="match status" value="1"/>
</dbReference>
<dbReference type="InterPro" id="IPR000515">
    <property type="entry name" value="MetI-like"/>
</dbReference>
<dbReference type="OrthoDB" id="9772609at2"/>
<dbReference type="RefSeq" id="WP_053781503.1">
    <property type="nucleotide sequence ID" value="NZ_LITU01000059.1"/>
</dbReference>
<feature type="transmembrane region" description="Helical" evidence="7">
    <location>
        <begin position="73"/>
        <end position="99"/>
    </location>
</feature>
<evidence type="ECO:0000256" key="3">
    <source>
        <dbReference type="ARBA" id="ARBA00022475"/>
    </source>
</evidence>
<gene>
    <name evidence="9" type="ORF">AMS66_14775</name>
</gene>
<reference evidence="9 10" key="1">
    <citation type="submission" date="2015-08" db="EMBL/GenBank/DDBJ databases">
        <title>Draft genome sequence of cellulolytic and xylanolytic Paenibacillus sp. A59, isolated from a decaying forest soil from Patagonia, Argentina.</title>
        <authorList>
            <person name="Ghio S."/>
            <person name="Caceres A.M."/>
            <person name="Talia P."/>
            <person name="Grasso D."/>
            <person name="Campos E."/>
        </authorList>
    </citation>
    <scope>NUCLEOTIDE SEQUENCE [LARGE SCALE GENOMIC DNA]</scope>
    <source>
        <strain evidence="9 10">A59</strain>
    </source>
</reference>
<keyword evidence="3" id="KW-1003">Cell membrane</keyword>
<evidence type="ECO:0000259" key="8">
    <source>
        <dbReference type="PROSITE" id="PS50928"/>
    </source>
</evidence>
<dbReference type="PROSITE" id="PS50928">
    <property type="entry name" value="ABC_TM1"/>
    <property type="match status" value="1"/>
</dbReference>
<evidence type="ECO:0000256" key="6">
    <source>
        <dbReference type="ARBA" id="ARBA00023136"/>
    </source>
</evidence>
<evidence type="ECO:0000313" key="10">
    <source>
        <dbReference type="Proteomes" id="UP000037688"/>
    </source>
</evidence>
<feature type="transmembrane region" description="Helical" evidence="7">
    <location>
        <begin position="14"/>
        <end position="35"/>
    </location>
</feature>
<dbReference type="InterPro" id="IPR035906">
    <property type="entry name" value="MetI-like_sf"/>
</dbReference>
<evidence type="ECO:0000256" key="7">
    <source>
        <dbReference type="RuleBase" id="RU363032"/>
    </source>
</evidence>
<dbReference type="EMBL" id="LITU01000059">
    <property type="protein sequence ID" value="KOY15892.1"/>
    <property type="molecule type" value="Genomic_DNA"/>
</dbReference>
<dbReference type="GO" id="GO:0005886">
    <property type="term" value="C:plasma membrane"/>
    <property type="evidence" value="ECO:0007669"/>
    <property type="project" value="UniProtKB-SubCell"/>
</dbReference>
<comment type="similarity">
    <text evidence="7">Belongs to the binding-protein-dependent transport system permease family.</text>
</comment>
<feature type="transmembrane region" description="Helical" evidence="7">
    <location>
        <begin position="186"/>
        <end position="211"/>
    </location>
</feature>
<keyword evidence="10" id="KW-1185">Reference proteome</keyword>
<keyword evidence="4 7" id="KW-0812">Transmembrane</keyword>
<dbReference type="PANTHER" id="PTHR43744:SF12">
    <property type="entry name" value="ABC TRANSPORTER PERMEASE PROTEIN MG189-RELATED"/>
    <property type="match status" value="1"/>
</dbReference>
<organism evidence="9 10">
    <name type="scientific">Paenibacillus xylanivorans</name>
    <dbReference type="NCBI Taxonomy" id="1705561"/>
    <lineage>
        <taxon>Bacteria</taxon>
        <taxon>Bacillati</taxon>
        <taxon>Bacillota</taxon>
        <taxon>Bacilli</taxon>
        <taxon>Bacillales</taxon>
        <taxon>Paenibacillaceae</taxon>
        <taxon>Paenibacillus</taxon>
    </lineage>
</organism>
<accession>A0A0M9BQ77</accession>
<feature type="transmembrane region" description="Helical" evidence="7">
    <location>
        <begin position="111"/>
        <end position="131"/>
    </location>
</feature>
<proteinExistence type="inferred from homology"/>
<evidence type="ECO:0000313" key="9">
    <source>
        <dbReference type="EMBL" id="KOY15892.1"/>
    </source>
</evidence>
<dbReference type="SUPFAM" id="SSF161098">
    <property type="entry name" value="MetI-like"/>
    <property type="match status" value="1"/>
</dbReference>
<dbReference type="Gene3D" id="1.10.3720.10">
    <property type="entry name" value="MetI-like"/>
    <property type="match status" value="1"/>
</dbReference>
<evidence type="ECO:0000256" key="1">
    <source>
        <dbReference type="ARBA" id="ARBA00004651"/>
    </source>
</evidence>
<protein>
    <submittedName>
        <fullName evidence="9">Sugar ABC transporter permease</fullName>
    </submittedName>
</protein>
<feature type="transmembrane region" description="Helical" evidence="7">
    <location>
        <begin position="143"/>
        <end position="165"/>
    </location>
</feature>
<keyword evidence="6 7" id="KW-0472">Membrane</keyword>
<sequence length="281" mass="32306">MNLAIRKEGLGWRILRNIILLIGIIIIMGPIYLVIVNSFKTLEEAGKGFFSFPKALNFSNYSELLSKGNYWRVVWNTTLITIGSVIIVLVINPTVAYAIARNRHKKYYKFLYLYILLGLFVPFQVIMLPLTKIMTNINLLNPFGLILLYGALSLTRGVFLLVNYIEGMPTEIEEAARIDGCSTFKIYYLITLRLIMPMLVTLVIMDSLWFWNDFMLPLLILNKAKEFWTLPLYQYNFKTEYSFNYTMAFTSYLMAMLPIIVIYAAGQKYIIAGLTEGAIKG</sequence>
<feature type="transmembrane region" description="Helical" evidence="7">
    <location>
        <begin position="245"/>
        <end position="265"/>
    </location>
</feature>
<comment type="subcellular location">
    <subcellularLocation>
        <location evidence="1 7">Cell membrane</location>
        <topology evidence="1 7">Multi-pass membrane protein</topology>
    </subcellularLocation>
</comment>
<comment type="caution">
    <text evidence="9">The sequence shown here is derived from an EMBL/GenBank/DDBJ whole genome shotgun (WGS) entry which is preliminary data.</text>
</comment>
<dbReference type="Pfam" id="PF00528">
    <property type="entry name" value="BPD_transp_1"/>
    <property type="match status" value="1"/>
</dbReference>
<name>A0A0M9BQ77_9BACL</name>
<dbReference type="AlphaFoldDB" id="A0A0M9BQ77"/>
<dbReference type="CDD" id="cd06261">
    <property type="entry name" value="TM_PBP2"/>
    <property type="match status" value="1"/>
</dbReference>
<evidence type="ECO:0000256" key="4">
    <source>
        <dbReference type="ARBA" id="ARBA00022692"/>
    </source>
</evidence>
<evidence type="ECO:0000256" key="2">
    <source>
        <dbReference type="ARBA" id="ARBA00022448"/>
    </source>
</evidence>
<dbReference type="GO" id="GO:0055085">
    <property type="term" value="P:transmembrane transport"/>
    <property type="evidence" value="ECO:0007669"/>
    <property type="project" value="InterPro"/>
</dbReference>